<keyword evidence="4" id="KW-0645">Protease</keyword>
<keyword evidence="3" id="KW-0964">Secreted</keyword>
<dbReference type="OrthoDB" id="6745777at2759"/>
<evidence type="ECO:0000313" key="11">
    <source>
        <dbReference type="Proteomes" id="UP001153737"/>
    </source>
</evidence>
<evidence type="ECO:0000256" key="5">
    <source>
        <dbReference type="ARBA" id="ARBA00022801"/>
    </source>
</evidence>
<evidence type="ECO:0000313" key="10">
    <source>
        <dbReference type="EMBL" id="CAH1116440.1"/>
    </source>
</evidence>
<dbReference type="GO" id="GO:0004252">
    <property type="term" value="F:serine-type endopeptidase activity"/>
    <property type="evidence" value="ECO:0007669"/>
    <property type="project" value="InterPro"/>
</dbReference>
<comment type="subcellular location">
    <subcellularLocation>
        <location evidence="1">Secreted</location>
    </subcellularLocation>
</comment>
<evidence type="ECO:0000256" key="6">
    <source>
        <dbReference type="ARBA" id="ARBA00022825"/>
    </source>
</evidence>
<dbReference type="EMBL" id="OU896707">
    <property type="protein sequence ID" value="CAH1116440.1"/>
    <property type="molecule type" value="Genomic_DNA"/>
</dbReference>
<dbReference type="AlphaFoldDB" id="A0A9P0GNC0"/>
<proteinExistence type="inferred from homology"/>
<dbReference type="GO" id="GO:0005576">
    <property type="term" value="C:extracellular region"/>
    <property type="evidence" value="ECO:0007669"/>
    <property type="project" value="UniProtKB-SubCell"/>
</dbReference>
<comment type="similarity">
    <text evidence="2">Belongs to the peptidase S1 family.</text>
</comment>
<evidence type="ECO:0000256" key="3">
    <source>
        <dbReference type="ARBA" id="ARBA00022525"/>
    </source>
</evidence>
<evidence type="ECO:0000256" key="7">
    <source>
        <dbReference type="ARBA" id="ARBA00023157"/>
    </source>
</evidence>
<dbReference type="PANTHER" id="PTHR24276:SF91">
    <property type="entry name" value="AT26814P-RELATED"/>
    <property type="match status" value="1"/>
</dbReference>
<dbReference type="SMART" id="SM00020">
    <property type="entry name" value="Tryp_SPc"/>
    <property type="match status" value="1"/>
</dbReference>
<feature type="signal peptide" evidence="8">
    <location>
        <begin position="1"/>
        <end position="23"/>
    </location>
</feature>
<evidence type="ECO:0000256" key="4">
    <source>
        <dbReference type="ARBA" id="ARBA00022670"/>
    </source>
</evidence>
<dbReference type="InterPro" id="IPR050430">
    <property type="entry name" value="Peptidase_S1"/>
</dbReference>
<keyword evidence="11" id="KW-1185">Reference proteome</keyword>
<dbReference type="PANTHER" id="PTHR24276">
    <property type="entry name" value="POLYSERASE-RELATED"/>
    <property type="match status" value="1"/>
</dbReference>
<keyword evidence="5" id="KW-0378">Hydrolase</keyword>
<dbReference type="PRINTS" id="PR00722">
    <property type="entry name" value="CHYMOTRYPSIN"/>
</dbReference>
<evidence type="ECO:0000256" key="2">
    <source>
        <dbReference type="ARBA" id="ARBA00007664"/>
    </source>
</evidence>
<dbReference type="InterPro" id="IPR043504">
    <property type="entry name" value="Peptidase_S1_PA_chymotrypsin"/>
</dbReference>
<evidence type="ECO:0000259" key="9">
    <source>
        <dbReference type="SMART" id="SM00020"/>
    </source>
</evidence>
<dbReference type="SUPFAM" id="SSF50494">
    <property type="entry name" value="Trypsin-like serine proteases"/>
    <property type="match status" value="1"/>
</dbReference>
<keyword evidence="6" id="KW-0720">Serine protease</keyword>
<name>A0A9P0GNC0_PHACE</name>
<evidence type="ECO:0000256" key="1">
    <source>
        <dbReference type="ARBA" id="ARBA00004613"/>
    </source>
</evidence>
<accession>A0A9P0GNC0</accession>
<feature type="domain" description="Peptidase S1" evidence="9">
    <location>
        <begin position="30"/>
        <end position="251"/>
    </location>
</feature>
<dbReference type="FunFam" id="2.40.10.10:FF:000047">
    <property type="entry name" value="Trypsin eta"/>
    <property type="match status" value="1"/>
</dbReference>
<keyword evidence="8" id="KW-0732">Signal</keyword>
<organism evidence="10 11">
    <name type="scientific">Phaedon cochleariae</name>
    <name type="common">Mustard beetle</name>
    <dbReference type="NCBI Taxonomy" id="80249"/>
    <lineage>
        <taxon>Eukaryota</taxon>
        <taxon>Metazoa</taxon>
        <taxon>Ecdysozoa</taxon>
        <taxon>Arthropoda</taxon>
        <taxon>Hexapoda</taxon>
        <taxon>Insecta</taxon>
        <taxon>Pterygota</taxon>
        <taxon>Neoptera</taxon>
        <taxon>Endopterygota</taxon>
        <taxon>Coleoptera</taxon>
        <taxon>Polyphaga</taxon>
        <taxon>Cucujiformia</taxon>
        <taxon>Chrysomeloidea</taxon>
        <taxon>Chrysomelidae</taxon>
        <taxon>Chrysomelinae</taxon>
        <taxon>Chrysomelini</taxon>
        <taxon>Phaedon</taxon>
    </lineage>
</organism>
<reference evidence="10" key="2">
    <citation type="submission" date="2022-10" db="EMBL/GenBank/DDBJ databases">
        <authorList>
            <consortium name="ENA_rothamsted_submissions"/>
            <consortium name="culmorum"/>
            <person name="King R."/>
        </authorList>
    </citation>
    <scope>NUCLEOTIDE SEQUENCE</scope>
</reference>
<dbReference type="GO" id="GO:0016485">
    <property type="term" value="P:protein processing"/>
    <property type="evidence" value="ECO:0007669"/>
    <property type="project" value="UniProtKB-ARBA"/>
</dbReference>
<dbReference type="CDD" id="cd00190">
    <property type="entry name" value="Tryp_SPc"/>
    <property type="match status" value="1"/>
</dbReference>
<feature type="chain" id="PRO_5040406162" description="Peptidase S1 domain-containing protein" evidence="8">
    <location>
        <begin position="24"/>
        <end position="259"/>
    </location>
</feature>
<gene>
    <name evidence="10" type="ORF">PHAECO_LOCUS94</name>
</gene>
<sequence>MLTMLTLLTKVILILGILGKVSSDINQDLRIIGGQDADIADYPYQLSLSTEDIGHFCGAVLISPTWALSGAHCMLYLNASSITVLSNSSSINTGLRTAVSKIITHEKYDYDSARNDIALLQLTTPIICSNCQIIKLGAAEPRKDEMITITGWGTTNSNDTLTGSDQLQALNISVIDTSICQENYNIRGDIITDGMFCAGNLEGGEDACVGDSGGPGVINGKVAGIVSWGHGCAEPGFPTVYTKVSAYLDWIYQHSSIKP</sequence>
<dbReference type="InterPro" id="IPR001254">
    <property type="entry name" value="Trypsin_dom"/>
</dbReference>
<protein>
    <recommendedName>
        <fullName evidence="9">Peptidase S1 domain-containing protein</fullName>
    </recommendedName>
</protein>
<reference evidence="10" key="1">
    <citation type="submission" date="2022-01" db="EMBL/GenBank/DDBJ databases">
        <authorList>
            <person name="King R."/>
        </authorList>
    </citation>
    <scope>NUCLEOTIDE SEQUENCE</scope>
</reference>
<dbReference type="Proteomes" id="UP001153737">
    <property type="component" value="Chromosome 1"/>
</dbReference>
<keyword evidence="7" id="KW-1015">Disulfide bond</keyword>
<dbReference type="Gene3D" id="2.40.10.10">
    <property type="entry name" value="Trypsin-like serine proteases"/>
    <property type="match status" value="1"/>
</dbReference>
<dbReference type="InterPro" id="IPR009003">
    <property type="entry name" value="Peptidase_S1_PA"/>
</dbReference>
<evidence type="ECO:0000256" key="8">
    <source>
        <dbReference type="SAM" id="SignalP"/>
    </source>
</evidence>
<dbReference type="InterPro" id="IPR001314">
    <property type="entry name" value="Peptidase_S1A"/>
</dbReference>
<dbReference type="Pfam" id="PF00089">
    <property type="entry name" value="Trypsin"/>
    <property type="match status" value="1"/>
</dbReference>